<evidence type="ECO:0000256" key="4">
    <source>
        <dbReference type="ARBA" id="ARBA00022729"/>
    </source>
</evidence>
<sequence length="287" mass="32527">YDEDWGYTDIRNGAHTFWWLYAVKPANGRPLILWLQGGPGASSTGFGNFEETGPKRMNGTDNLATWLQVADMVYVDNPVGSGFSYVDDDSAFTTDVAQIGQDLLAWLRQFLILHSEYRTRPFFIFCESYGGKMSAEFARVIKEEIAAGTLRMDFRGVALGDSWISAMDYVNTWGDYLYANSYLDSNQLARVNAQAKSCQKKVDQNQWSQATTCWGNMEDLIELETGGVSWYNILKYGGQDDWSKKRRKRGAAYRSRRSIASWNCRFLGSMGIKGKCRVGWVDSIELL</sequence>
<evidence type="ECO:0000256" key="6">
    <source>
        <dbReference type="ARBA" id="ARBA00023180"/>
    </source>
</evidence>
<reference evidence="7 8" key="1">
    <citation type="submission" date="2019-10" db="EMBL/GenBank/DDBJ databases">
        <title>Assembly and Annotation for the nematode Trichostrongylus colubriformis.</title>
        <authorList>
            <person name="Martin J."/>
        </authorList>
    </citation>
    <scope>NUCLEOTIDE SEQUENCE [LARGE SCALE GENOMIC DNA]</scope>
    <source>
        <strain evidence="7">G859</strain>
        <tissue evidence="7">Whole worm</tissue>
    </source>
</reference>
<dbReference type="GO" id="GO:0004185">
    <property type="term" value="F:serine-type carboxypeptidase activity"/>
    <property type="evidence" value="ECO:0007669"/>
    <property type="project" value="InterPro"/>
</dbReference>
<organism evidence="7 8">
    <name type="scientific">Trichostrongylus colubriformis</name>
    <name type="common">Black scour worm</name>
    <dbReference type="NCBI Taxonomy" id="6319"/>
    <lineage>
        <taxon>Eukaryota</taxon>
        <taxon>Metazoa</taxon>
        <taxon>Ecdysozoa</taxon>
        <taxon>Nematoda</taxon>
        <taxon>Chromadorea</taxon>
        <taxon>Rhabditida</taxon>
        <taxon>Rhabditina</taxon>
        <taxon>Rhabditomorpha</taxon>
        <taxon>Strongyloidea</taxon>
        <taxon>Trichostrongylidae</taxon>
        <taxon>Trichostrongylus</taxon>
    </lineage>
</organism>
<name>A0AAN8F7D4_TRICO</name>
<gene>
    <name evidence="7" type="ORF">GCK32_016044</name>
</gene>
<dbReference type="Pfam" id="PF00450">
    <property type="entry name" value="Peptidase_S10"/>
    <property type="match status" value="1"/>
</dbReference>
<dbReference type="Gene3D" id="3.40.50.1820">
    <property type="entry name" value="alpha/beta hydrolase"/>
    <property type="match status" value="1"/>
</dbReference>
<dbReference type="AlphaFoldDB" id="A0AAN8F7D4"/>
<evidence type="ECO:0000313" key="8">
    <source>
        <dbReference type="Proteomes" id="UP001331761"/>
    </source>
</evidence>
<keyword evidence="3" id="KW-0645">Protease</keyword>
<dbReference type="GO" id="GO:0006508">
    <property type="term" value="P:proteolysis"/>
    <property type="evidence" value="ECO:0007669"/>
    <property type="project" value="UniProtKB-KW"/>
</dbReference>
<keyword evidence="6" id="KW-0325">Glycoprotein</keyword>
<dbReference type="PANTHER" id="PTHR11802">
    <property type="entry name" value="SERINE PROTEASE FAMILY S10 SERINE CARBOXYPEPTIDASE"/>
    <property type="match status" value="1"/>
</dbReference>
<proteinExistence type="inferred from homology"/>
<keyword evidence="2 7" id="KW-0121">Carboxypeptidase</keyword>
<evidence type="ECO:0000256" key="1">
    <source>
        <dbReference type="ARBA" id="ARBA00009431"/>
    </source>
</evidence>
<comment type="caution">
    <text evidence="7">The sequence shown here is derived from an EMBL/GenBank/DDBJ whole genome shotgun (WGS) entry which is preliminary data.</text>
</comment>
<feature type="non-terminal residue" evidence="7">
    <location>
        <position position="1"/>
    </location>
</feature>
<evidence type="ECO:0000256" key="3">
    <source>
        <dbReference type="ARBA" id="ARBA00022670"/>
    </source>
</evidence>
<keyword evidence="5" id="KW-0378">Hydrolase</keyword>
<dbReference type="SUPFAM" id="SSF53474">
    <property type="entry name" value="alpha/beta-Hydrolases"/>
    <property type="match status" value="1"/>
</dbReference>
<evidence type="ECO:0000313" key="7">
    <source>
        <dbReference type="EMBL" id="KAK5973657.1"/>
    </source>
</evidence>
<dbReference type="PRINTS" id="PR00724">
    <property type="entry name" value="CRBOXYPTASEC"/>
</dbReference>
<comment type="similarity">
    <text evidence="1">Belongs to the peptidase S10 family.</text>
</comment>
<keyword evidence="8" id="KW-1185">Reference proteome</keyword>
<evidence type="ECO:0000256" key="2">
    <source>
        <dbReference type="ARBA" id="ARBA00022645"/>
    </source>
</evidence>
<dbReference type="InterPro" id="IPR001563">
    <property type="entry name" value="Peptidase_S10"/>
</dbReference>
<protein>
    <submittedName>
        <fullName evidence="7">Retinoid-inducible serine carboxypeptidase</fullName>
    </submittedName>
</protein>
<keyword evidence="4" id="KW-0732">Signal</keyword>
<dbReference type="PANTHER" id="PTHR11802:SF3">
    <property type="entry name" value="RETINOID-INDUCIBLE SERINE CARBOXYPEPTIDASE"/>
    <property type="match status" value="1"/>
</dbReference>
<dbReference type="EMBL" id="WIXE01015198">
    <property type="protein sequence ID" value="KAK5973657.1"/>
    <property type="molecule type" value="Genomic_DNA"/>
</dbReference>
<dbReference type="Proteomes" id="UP001331761">
    <property type="component" value="Unassembled WGS sequence"/>
</dbReference>
<evidence type="ECO:0000256" key="5">
    <source>
        <dbReference type="ARBA" id="ARBA00022801"/>
    </source>
</evidence>
<dbReference type="InterPro" id="IPR029058">
    <property type="entry name" value="AB_hydrolase_fold"/>
</dbReference>
<accession>A0AAN8F7D4</accession>